<name>A0A1Q2GUZ1_9GAMM</name>
<keyword evidence="1" id="KW-0812">Transmembrane</keyword>
<dbReference type="EMBL" id="CP019628">
    <property type="protein sequence ID" value="AQP98943.1"/>
    <property type="molecule type" value="Genomic_DNA"/>
</dbReference>
<gene>
    <name evidence="2" type="ORF">B0W48_03500</name>
</gene>
<reference evidence="2 3" key="1">
    <citation type="submission" date="2017-02" db="EMBL/GenBank/DDBJ databases">
        <title>Complete genome sequence of the cold-active Pseudoalteromonas aliena strain EH1 isolated from Arctic seawater.</title>
        <authorList>
            <person name="Kim E."/>
            <person name="Heo E."/>
            <person name="Kim H."/>
            <person name="Kim D."/>
        </authorList>
    </citation>
    <scope>NUCLEOTIDE SEQUENCE [LARGE SCALE GENOMIC DNA]</scope>
    <source>
        <strain evidence="2 3">EH1</strain>
    </source>
</reference>
<feature type="transmembrane region" description="Helical" evidence="1">
    <location>
        <begin position="222"/>
        <end position="248"/>
    </location>
</feature>
<dbReference type="STRING" id="247523.B0W48_03500"/>
<proteinExistence type="predicted"/>
<keyword evidence="1" id="KW-1133">Transmembrane helix</keyword>
<feature type="transmembrane region" description="Helical" evidence="1">
    <location>
        <begin position="364"/>
        <end position="390"/>
    </location>
</feature>
<feature type="transmembrane region" description="Helical" evidence="1">
    <location>
        <begin position="445"/>
        <end position="463"/>
    </location>
</feature>
<sequence length="539" mass="59272">MGVNAGARMKSITLKKLFLLHSWVGIITAVLLFIIAFSGALAVLSRPELKIWANPELQSSQQVASVQVNRLVNEYHKQVPNEFGENIHVFMPSGHNFYLLTLVFESHHGDENYSEEVARVFQFHPDTLALVNTYYGPSKDFYANKKTDAPSYIGEFHADLHLGRPIGLILTGFLGLTLLVSAITGLFIHRKLIKELFTFRRDKGLNIAISDGHKVMGIWGSVFNIVIGFSGAFLGLATVILLPAAAFVSFGGDQNKLIETFTAIPETVISHTKQPTQLDTILENAHSRYPKAVIIDATIMAHNDANAQVYLRLLGGEAVASQLLHYRGSGEFVKSMSSFGDISGISIKVIELVFPMHFGNFAGIFIKLLWVLLGFCTALLPVSGMMMWLAKRTRGSNASLSEVAYARWNRFIIGSCGGLVLASFVLFPLQIILNHNVIGVAQNSYFGPVFFYTWLGWLLIGLLPVDYKTYFKQTLLLCGLALCAVLPLNILLSHSNIINLNSGLVAIVDASFMFVGAMCIGYALKIKASTKTYIEAKTA</sequence>
<dbReference type="Proteomes" id="UP000188243">
    <property type="component" value="Chromosome"/>
</dbReference>
<evidence type="ECO:0000313" key="3">
    <source>
        <dbReference type="Proteomes" id="UP000188243"/>
    </source>
</evidence>
<dbReference type="PANTHER" id="PTHR34219:SF4">
    <property type="entry name" value="PEPSY DOMAIN-CONTAINING PROTEIN"/>
    <property type="match status" value="1"/>
</dbReference>
<dbReference type="InterPro" id="IPR005625">
    <property type="entry name" value="PepSY-ass_TM"/>
</dbReference>
<dbReference type="KEGG" id="paln:B0W48_03500"/>
<accession>A0A1Q2GUZ1</accession>
<evidence type="ECO:0000313" key="2">
    <source>
        <dbReference type="EMBL" id="AQP98943.1"/>
    </source>
</evidence>
<organism evidence="2 3">
    <name type="scientific">Pseudoalteromonas aliena</name>
    <dbReference type="NCBI Taxonomy" id="247523"/>
    <lineage>
        <taxon>Bacteria</taxon>
        <taxon>Pseudomonadati</taxon>
        <taxon>Pseudomonadota</taxon>
        <taxon>Gammaproteobacteria</taxon>
        <taxon>Alteromonadales</taxon>
        <taxon>Pseudoalteromonadaceae</taxon>
        <taxon>Pseudoalteromonas</taxon>
    </lineage>
</organism>
<dbReference type="PANTHER" id="PTHR34219">
    <property type="entry name" value="IRON-REGULATED INNER MEMBRANE PROTEIN-RELATED"/>
    <property type="match status" value="1"/>
</dbReference>
<feature type="transmembrane region" description="Helical" evidence="1">
    <location>
        <begin position="475"/>
        <end position="492"/>
    </location>
</feature>
<evidence type="ECO:0000256" key="1">
    <source>
        <dbReference type="SAM" id="Phobius"/>
    </source>
</evidence>
<keyword evidence="1" id="KW-0472">Membrane</keyword>
<feature type="transmembrane region" description="Helical" evidence="1">
    <location>
        <begin position="504"/>
        <end position="524"/>
    </location>
</feature>
<feature type="transmembrane region" description="Helical" evidence="1">
    <location>
        <begin position="411"/>
        <end position="433"/>
    </location>
</feature>
<feature type="transmembrane region" description="Helical" evidence="1">
    <location>
        <begin position="18"/>
        <end position="44"/>
    </location>
</feature>
<dbReference type="AlphaFoldDB" id="A0A1Q2GUZ1"/>
<dbReference type="Pfam" id="PF03929">
    <property type="entry name" value="PepSY_TM"/>
    <property type="match status" value="1"/>
</dbReference>
<protein>
    <submittedName>
        <fullName evidence="2">Peptidase</fullName>
    </submittedName>
</protein>
<feature type="transmembrane region" description="Helical" evidence="1">
    <location>
        <begin position="166"/>
        <end position="188"/>
    </location>
</feature>